<evidence type="ECO:0000256" key="2">
    <source>
        <dbReference type="ARBA" id="ARBA00009749"/>
    </source>
</evidence>
<feature type="domain" description="CBS" evidence="10">
    <location>
        <begin position="203"/>
        <end position="261"/>
    </location>
</feature>
<comment type="caution">
    <text evidence="11">The sequence shown here is derived from an EMBL/GenBank/DDBJ whole genome shotgun (WGS) entry which is preliminary data.</text>
</comment>
<dbReference type="InterPro" id="IPR006668">
    <property type="entry name" value="Mg_transptr_MgtE_intracell_dom"/>
</dbReference>
<dbReference type="Gene3D" id="1.10.357.20">
    <property type="entry name" value="SLC41 divalent cation transporters, integral membrane domain"/>
    <property type="match status" value="1"/>
</dbReference>
<dbReference type="AlphaFoldDB" id="A0A8J3BEP0"/>
<evidence type="ECO:0000256" key="1">
    <source>
        <dbReference type="ARBA" id="ARBA00004141"/>
    </source>
</evidence>
<keyword evidence="3 9" id="KW-0813">Transport</keyword>
<keyword evidence="6 9" id="KW-1133">Transmembrane helix</keyword>
<dbReference type="Proteomes" id="UP000637720">
    <property type="component" value="Unassembled WGS sequence"/>
</dbReference>
<reference evidence="11" key="1">
    <citation type="journal article" date="2014" name="Int. J. Syst. Evol. Microbiol.">
        <title>Complete genome sequence of Corynebacterium casei LMG S-19264T (=DSM 44701T), isolated from a smear-ripened cheese.</title>
        <authorList>
            <consortium name="US DOE Joint Genome Institute (JGI-PGF)"/>
            <person name="Walter F."/>
            <person name="Albersmeier A."/>
            <person name="Kalinowski J."/>
            <person name="Ruckert C."/>
        </authorList>
    </citation>
    <scope>NUCLEOTIDE SEQUENCE</scope>
    <source>
        <strain evidence="11">JCM 14719</strain>
    </source>
</reference>
<keyword evidence="9" id="KW-1003">Cell membrane</keyword>
<evidence type="ECO:0000256" key="3">
    <source>
        <dbReference type="ARBA" id="ARBA00022448"/>
    </source>
</evidence>
<comment type="function">
    <text evidence="9">Acts as a magnesium transporter.</text>
</comment>
<reference evidence="11" key="2">
    <citation type="submission" date="2020-09" db="EMBL/GenBank/DDBJ databases">
        <authorList>
            <person name="Sun Q."/>
            <person name="Ohkuma M."/>
        </authorList>
    </citation>
    <scope>NUCLEOTIDE SEQUENCE</scope>
    <source>
        <strain evidence="11">JCM 14719</strain>
    </source>
</reference>
<dbReference type="SUPFAM" id="SSF161093">
    <property type="entry name" value="MgtE membrane domain-like"/>
    <property type="match status" value="1"/>
</dbReference>
<evidence type="ECO:0000256" key="5">
    <source>
        <dbReference type="ARBA" id="ARBA00022842"/>
    </source>
</evidence>
<comment type="subcellular location">
    <subcellularLocation>
        <location evidence="9">Cell membrane</location>
        <topology evidence="9">Multi-pass membrane protein</topology>
    </subcellularLocation>
    <subcellularLocation>
        <location evidence="1">Membrane</location>
        <topology evidence="1">Multi-pass membrane protein</topology>
    </subcellularLocation>
</comment>
<organism evidence="11 12">
    <name type="scientific">Calditerricola satsumensis</name>
    <dbReference type="NCBI Taxonomy" id="373054"/>
    <lineage>
        <taxon>Bacteria</taxon>
        <taxon>Bacillati</taxon>
        <taxon>Bacillota</taxon>
        <taxon>Bacilli</taxon>
        <taxon>Bacillales</taxon>
        <taxon>Bacillaceae</taxon>
        <taxon>Calditerricola</taxon>
    </lineage>
</organism>
<dbReference type="SUPFAM" id="SSF54631">
    <property type="entry name" value="CBS-domain pair"/>
    <property type="match status" value="1"/>
</dbReference>
<comment type="subunit">
    <text evidence="9">Homodimer.</text>
</comment>
<keyword evidence="7 9" id="KW-0472">Membrane</keyword>
<dbReference type="GO" id="GO:0015095">
    <property type="term" value="F:magnesium ion transmembrane transporter activity"/>
    <property type="evidence" value="ECO:0007669"/>
    <property type="project" value="UniProtKB-UniRule"/>
</dbReference>
<dbReference type="InterPro" id="IPR036739">
    <property type="entry name" value="SLC41_membr_dom_sf"/>
</dbReference>
<feature type="transmembrane region" description="Helical" evidence="9">
    <location>
        <begin position="318"/>
        <end position="339"/>
    </location>
</feature>
<evidence type="ECO:0000256" key="7">
    <source>
        <dbReference type="ARBA" id="ARBA00023136"/>
    </source>
</evidence>
<dbReference type="Pfam" id="PF03448">
    <property type="entry name" value="MgtE_N"/>
    <property type="match status" value="1"/>
</dbReference>
<dbReference type="RefSeq" id="WP_188817795.1">
    <property type="nucleotide sequence ID" value="NZ_BMOF01000044.1"/>
</dbReference>
<dbReference type="SMART" id="SM00116">
    <property type="entry name" value="CBS"/>
    <property type="match status" value="2"/>
</dbReference>
<protein>
    <recommendedName>
        <fullName evidence="9">Magnesium transporter MgtE</fullName>
    </recommendedName>
</protein>
<dbReference type="PANTHER" id="PTHR43773">
    <property type="entry name" value="MAGNESIUM TRANSPORTER MGTE"/>
    <property type="match status" value="1"/>
</dbReference>
<dbReference type="GO" id="GO:0005886">
    <property type="term" value="C:plasma membrane"/>
    <property type="evidence" value="ECO:0007669"/>
    <property type="project" value="UniProtKB-SubCell"/>
</dbReference>
<dbReference type="GO" id="GO:0046872">
    <property type="term" value="F:metal ion binding"/>
    <property type="evidence" value="ECO:0007669"/>
    <property type="project" value="UniProtKB-KW"/>
</dbReference>
<dbReference type="SMART" id="SM00924">
    <property type="entry name" value="MgtE_N"/>
    <property type="match status" value="1"/>
</dbReference>
<proteinExistence type="inferred from homology"/>
<feature type="transmembrane region" description="Helical" evidence="9">
    <location>
        <begin position="286"/>
        <end position="306"/>
    </location>
</feature>
<dbReference type="PROSITE" id="PS51371">
    <property type="entry name" value="CBS"/>
    <property type="match status" value="2"/>
</dbReference>
<feature type="transmembrane region" description="Helical" evidence="9">
    <location>
        <begin position="387"/>
        <end position="413"/>
    </location>
</feature>
<dbReference type="CDD" id="cd04606">
    <property type="entry name" value="CBS_pair_Mg_transporter"/>
    <property type="match status" value="1"/>
</dbReference>
<keyword evidence="8" id="KW-0129">CBS domain</keyword>
<sequence length="453" mass="49933">MAHPNADGLLTELIARLAQDDAHAIRKALDELQPYDLAQVYLALPADRRCRLLHHLQKEEIAALLEELDLHHQAELIDKLGTHHAAEILRRMSPDDLADLLRRLSAENAAAILATMDAAYAVRVRQLMGYARETAGAIMTDRFVWIKPDMTVREAFDKLRQYADVAEILNYLYVVDPDKRLVGVVSIRDLLQAGEETPIADIMVERVISVPVDMDQEEVARVIERYDFVAVPVVDREGRLLGVVTVDDVLDVIFQEAGEDFSKFSAASKEAIDLRTSPLQGARRRLPWLLLLLVIGLFTGSIVSRFEDTLQRVVALAFFMPMIAGMTGNTGTQSLAIVIRTMAEEGLRARIILRLVTREAGSGVIIGFVCGTAVAIAAGLWQHNLALGVVVGLTLFLTLIVGTLAGTLIPIALCFLRVDPAVASGPLITTLNDVFSLLIYFTIAHFFLSWLLA</sequence>
<evidence type="ECO:0000256" key="6">
    <source>
        <dbReference type="ARBA" id="ARBA00022989"/>
    </source>
</evidence>
<dbReference type="InterPro" id="IPR000644">
    <property type="entry name" value="CBS_dom"/>
</dbReference>
<dbReference type="InterPro" id="IPR038076">
    <property type="entry name" value="MgtE_N_sf"/>
</dbReference>
<evidence type="ECO:0000256" key="8">
    <source>
        <dbReference type="PROSITE-ProRule" id="PRU00703"/>
    </source>
</evidence>
<dbReference type="PANTHER" id="PTHR43773:SF1">
    <property type="entry name" value="MAGNESIUM TRANSPORTER MGTE"/>
    <property type="match status" value="1"/>
</dbReference>
<evidence type="ECO:0000313" key="11">
    <source>
        <dbReference type="EMBL" id="GGK05168.1"/>
    </source>
</evidence>
<dbReference type="InterPro" id="IPR006667">
    <property type="entry name" value="SLC41_membr_dom"/>
</dbReference>
<keyword evidence="9" id="KW-0479">Metal-binding</keyword>
<comment type="similarity">
    <text evidence="2 9">Belongs to the SLC41A transporter family.</text>
</comment>
<feature type="transmembrane region" description="Helical" evidence="9">
    <location>
        <begin position="360"/>
        <end position="381"/>
    </location>
</feature>
<evidence type="ECO:0000259" key="10">
    <source>
        <dbReference type="PROSITE" id="PS51371"/>
    </source>
</evidence>
<evidence type="ECO:0000313" key="12">
    <source>
        <dbReference type="Proteomes" id="UP000637720"/>
    </source>
</evidence>
<dbReference type="Gene3D" id="1.25.60.10">
    <property type="entry name" value="MgtE N-terminal domain-like"/>
    <property type="match status" value="1"/>
</dbReference>
<dbReference type="SUPFAM" id="SSF158791">
    <property type="entry name" value="MgtE N-terminal domain-like"/>
    <property type="match status" value="1"/>
</dbReference>
<name>A0A8J3BEP0_9BACI</name>
<keyword evidence="4 9" id="KW-0812">Transmembrane</keyword>
<dbReference type="Pfam" id="PF00571">
    <property type="entry name" value="CBS"/>
    <property type="match status" value="2"/>
</dbReference>
<evidence type="ECO:0000256" key="4">
    <source>
        <dbReference type="ARBA" id="ARBA00022692"/>
    </source>
</evidence>
<feature type="domain" description="CBS" evidence="10">
    <location>
        <begin position="139"/>
        <end position="202"/>
    </location>
</feature>
<dbReference type="EMBL" id="BMOF01000044">
    <property type="protein sequence ID" value="GGK05168.1"/>
    <property type="molecule type" value="Genomic_DNA"/>
</dbReference>
<comment type="caution">
    <text evidence="9">Lacks conserved residue(s) required for the propagation of feature annotation.</text>
</comment>
<gene>
    <name evidence="11" type="primary">mgtE</name>
    <name evidence="11" type="ORF">GCM10007043_18970</name>
</gene>
<dbReference type="Pfam" id="PF01769">
    <property type="entry name" value="MgtE"/>
    <property type="match status" value="1"/>
</dbReference>
<dbReference type="InterPro" id="IPR006669">
    <property type="entry name" value="MgtE_transporter"/>
</dbReference>
<dbReference type="NCBIfam" id="TIGR00400">
    <property type="entry name" value="mgtE"/>
    <property type="match status" value="1"/>
</dbReference>
<keyword evidence="12" id="KW-1185">Reference proteome</keyword>
<evidence type="ECO:0000256" key="9">
    <source>
        <dbReference type="RuleBase" id="RU362011"/>
    </source>
</evidence>
<dbReference type="InterPro" id="IPR046342">
    <property type="entry name" value="CBS_dom_sf"/>
</dbReference>
<accession>A0A8J3BEP0</accession>
<keyword evidence="5 9" id="KW-0460">Magnesium</keyword>
<dbReference type="Gene3D" id="3.10.580.10">
    <property type="entry name" value="CBS-domain"/>
    <property type="match status" value="1"/>
</dbReference>